<evidence type="ECO:0000313" key="1">
    <source>
        <dbReference type="EMBL" id="SDC54955.1"/>
    </source>
</evidence>
<protein>
    <submittedName>
        <fullName evidence="1">Fructokinase</fullName>
    </submittedName>
</protein>
<accession>A0A1G6MJ19</accession>
<dbReference type="SUPFAM" id="SSF53067">
    <property type="entry name" value="Actin-like ATPase domain"/>
    <property type="match status" value="1"/>
</dbReference>
<dbReference type="Proteomes" id="UP000198925">
    <property type="component" value="Unassembled WGS sequence"/>
</dbReference>
<keyword evidence="1" id="KW-0418">Kinase</keyword>
<dbReference type="AlphaFoldDB" id="A0A1G6MJ19"/>
<dbReference type="InterPro" id="IPR043129">
    <property type="entry name" value="ATPase_NBD"/>
</dbReference>
<dbReference type="GO" id="GO:0004396">
    <property type="term" value="F:hexokinase activity"/>
    <property type="evidence" value="ECO:0007669"/>
    <property type="project" value="TreeGrafter"/>
</dbReference>
<dbReference type="Gene3D" id="3.30.420.40">
    <property type="match status" value="2"/>
</dbReference>
<dbReference type="PANTHER" id="PTHR18964">
    <property type="entry name" value="ROK (REPRESSOR, ORF, KINASE) FAMILY"/>
    <property type="match status" value="1"/>
</dbReference>
<gene>
    <name evidence="1" type="ORF">SAMN04487779_10011223</name>
</gene>
<dbReference type="Pfam" id="PF00480">
    <property type="entry name" value="ROK"/>
    <property type="match status" value="1"/>
</dbReference>
<keyword evidence="2" id="KW-1185">Reference proteome</keyword>
<dbReference type="EMBL" id="FMZX01000001">
    <property type="protein sequence ID" value="SDC54955.1"/>
    <property type="molecule type" value="Genomic_DNA"/>
</dbReference>
<reference evidence="1 2" key="1">
    <citation type="submission" date="2016-10" db="EMBL/GenBank/DDBJ databases">
        <authorList>
            <person name="de Groot N.N."/>
        </authorList>
    </citation>
    <scope>NUCLEOTIDE SEQUENCE [LARGE SCALE GENOMIC DNA]</scope>
    <source>
        <strain evidence="1 2">CPCC 100156</strain>
    </source>
</reference>
<sequence length="298" mass="30533">MAIRLGIDLGGTKTEIVALDEAGAIRLRRRAPTPPAHAGVVALIGGLVEAAERELGQQGTVGIGIPGSLSPATGLVRGANSTWLNGGRLDADIAARLGRPVRLSNDANCLAMSEAADGAGAGHGTVFAAILGTGVGAGIVIGGRLVEGRNRIAGEWGHNPLPWMTPAEHPGPACWCGRRGCIETFLCGPALAADADGRGARDAGPLPLRAAAGDQSAAAALARHADRLARALAHVINLLDPDCIVLAGGLSNMAHLYEEVPRRWRDFVFSDVVETPLLRAQHGDSSGVLGAARLWDAA</sequence>
<dbReference type="InterPro" id="IPR000600">
    <property type="entry name" value="ROK"/>
</dbReference>
<keyword evidence="1" id="KW-0808">Transferase</keyword>
<dbReference type="RefSeq" id="WP_090661399.1">
    <property type="nucleotide sequence ID" value="NZ_FMZX01000001.1"/>
</dbReference>
<proteinExistence type="predicted"/>
<dbReference type="STRING" id="938405.SAMN02927895_03728"/>
<dbReference type="InterPro" id="IPR049874">
    <property type="entry name" value="ROK_cs"/>
</dbReference>
<organism evidence="1 2">
    <name type="scientific">Belnapia rosea</name>
    <dbReference type="NCBI Taxonomy" id="938405"/>
    <lineage>
        <taxon>Bacteria</taxon>
        <taxon>Pseudomonadati</taxon>
        <taxon>Pseudomonadota</taxon>
        <taxon>Alphaproteobacteria</taxon>
        <taxon>Acetobacterales</taxon>
        <taxon>Roseomonadaceae</taxon>
        <taxon>Belnapia</taxon>
    </lineage>
</organism>
<dbReference type="PANTHER" id="PTHR18964:SF174">
    <property type="entry name" value="D-ALLOSE KINASE-RELATED"/>
    <property type="match status" value="1"/>
</dbReference>
<evidence type="ECO:0000313" key="2">
    <source>
        <dbReference type="Proteomes" id="UP000198925"/>
    </source>
</evidence>
<dbReference type="PROSITE" id="PS01125">
    <property type="entry name" value="ROK"/>
    <property type="match status" value="1"/>
</dbReference>
<name>A0A1G6MJ19_9PROT</name>